<reference evidence="1 2" key="1">
    <citation type="journal article" date="2020" name="Nature">
        <title>Bacterial chemolithoautotrophy via manganese oxidation.</title>
        <authorList>
            <person name="Yu H."/>
            <person name="Leadbetter J.R."/>
        </authorList>
    </citation>
    <scope>NUCLEOTIDE SEQUENCE [LARGE SCALE GENOMIC DNA]</scope>
    <source>
        <strain evidence="1 2">Mn-1</strain>
    </source>
</reference>
<keyword evidence="2" id="KW-1185">Reference proteome</keyword>
<name>A0A7X6IDU4_9BACT</name>
<protein>
    <submittedName>
        <fullName evidence="1">Uncharacterized protein</fullName>
    </submittedName>
</protein>
<proteinExistence type="predicted"/>
<organism evidence="1 2">
    <name type="scientific">Candidatus Manganitrophus noduliformans</name>
    <dbReference type="NCBI Taxonomy" id="2606439"/>
    <lineage>
        <taxon>Bacteria</taxon>
        <taxon>Pseudomonadati</taxon>
        <taxon>Nitrospirota</taxon>
        <taxon>Nitrospiria</taxon>
        <taxon>Candidatus Troglogloeales</taxon>
        <taxon>Candidatus Manganitrophaceae</taxon>
        <taxon>Candidatus Manganitrophus</taxon>
    </lineage>
</organism>
<dbReference type="Proteomes" id="UP000534783">
    <property type="component" value="Unassembled WGS sequence"/>
</dbReference>
<evidence type="ECO:0000313" key="1">
    <source>
        <dbReference type="EMBL" id="NKE73690.1"/>
    </source>
</evidence>
<gene>
    <name evidence="1" type="ORF">MNODULE_23325</name>
</gene>
<evidence type="ECO:0000313" key="2">
    <source>
        <dbReference type="Proteomes" id="UP000534783"/>
    </source>
</evidence>
<dbReference type="AlphaFoldDB" id="A0A7X6IDU4"/>
<sequence length="94" mass="10972">MIHVERIEKAEEPLEFCVIVGEDQSETKHEVTMPESVYKRLTNGKVTPERCIQAAFQFLLDREPKESILSRFDVTVISKYFPGFERDLGKYLHP</sequence>
<dbReference type="EMBL" id="VTOW01000010">
    <property type="protein sequence ID" value="NKE73690.1"/>
    <property type="molecule type" value="Genomic_DNA"/>
</dbReference>
<accession>A0A7X6IDU4</accession>
<comment type="caution">
    <text evidence="1">The sequence shown here is derived from an EMBL/GenBank/DDBJ whole genome shotgun (WGS) entry which is preliminary data.</text>
</comment>